<accession>A0A7Y9GG95</accession>
<dbReference type="RefSeq" id="WP_218935213.1">
    <property type="nucleotide sequence ID" value="NZ_BMRD01000010.1"/>
</dbReference>
<dbReference type="Gene3D" id="3.40.50.1820">
    <property type="entry name" value="alpha/beta hydrolase"/>
    <property type="match status" value="2"/>
</dbReference>
<reference evidence="3 4" key="1">
    <citation type="submission" date="2020-07" db="EMBL/GenBank/DDBJ databases">
        <title>Sequencing the genomes of 1000 actinobacteria strains.</title>
        <authorList>
            <person name="Klenk H.-P."/>
        </authorList>
    </citation>
    <scope>NUCLEOTIDE SEQUENCE [LARGE SCALE GENOMIC DNA]</scope>
    <source>
        <strain evidence="3 4">DSM 43461</strain>
    </source>
</reference>
<dbReference type="InterPro" id="IPR050266">
    <property type="entry name" value="AB_hydrolase_sf"/>
</dbReference>
<sequence>MRGRHVDTGHGQIRVWTTDDRPGVLVLPGIRWSGRPLAEEIALGAPELPVAVADLPGVAGSAPGAAAGVGPAADALAQVAGALGVHAIVGLDMSCDLAAAVAGRVPHCGELVQVDPGYLAAAREMPPPDLTPRADGTHLSRLWQMVRNSHLFPPFSTRRAVPGRAEAPSAAALDRTVVAFAEHPEAFTALWQTWCRAGEDPFAGTRPAAVVVNSEDTGPTPVVRWTGRLSRAHGHPAPVQAPAGPPSAPAHDRARRSLPLAVEPSPATASSCAAASCATAPSGPAIVRGTAIRRDFLDTSAGQVHVRVAGDPEAPPLIALHSAPGSARLLEPLMRGLAPDFHVIAPDYPGNGESDKPWRDGVDIGRLADAMAEVAERRADGPVHLWGTHTGAVIALELCVRRPDLVRRAVLEAPPLLPAEFTSDILENYLPPLRADRFGSHLVRAWGMRHDMFLFWPWYRDRTAADRPLRVPRARELHDWTVGLLQSGPTYHLSYAAAFRYPTRDRLPELTVPALICAGPDDMLADNLPALRSAAPDGVTLASTPATCWYPDQDPAAVAETVRLYRDFLTAVP</sequence>
<protein>
    <submittedName>
        <fullName evidence="3">Pimeloyl-ACP methyl ester carboxylesterase</fullName>
    </submittedName>
</protein>
<dbReference type="Proteomes" id="UP000591272">
    <property type="component" value="Unassembled WGS sequence"/>
</dbReference>
<dbReference type="EMBL" id="JACCBT010000001">
    <property type="protein sequence ID" value="NYE14735.1"/>
    <property type="molecule type" value="Genomic_DNA"/>
</dbReference>
<organism evidence="3 4">
    <name type="scientific">Actinomadura citrea</name>
    <dbReference type="NCBI Taxonomy" id="46158"/>
    <lineage>
        <taxon>Bacteria</taxon>
        <taxon>Bacillati</taxon>
        <taxon>Actinomycetota</taxon>
        <taxon>Actinomycetes</taxon>
        <taxon>Streptosporangiales</taxon>
        <taxon>Thermomonosporaceae</taxon>
        <taxon>Actinomadura</taxon>
    </lineage>
</organism>
<feature type="region of interest" description="Disordered" evidence="1">
    <location>
        <begin position="232"/>
        <end position="255"/>
    </location>
</feature>
<dbReference type="InterPro" id="IPR029058">
    <property type="entry name" value="AB_hydrolase_fold"/>
</dbReference>
<evidence type="ECO:0000259" key="2">
    <source>
        <dbReference type="Pfam" id="PF00561"/>
    </source>
</evidence>
<proteinExistence type="predicted"/>
<dbReference type="PANTHER" id="PTHR43798:SF33">
    <property type="entry name" value="HYDROLASE, PUTATIVE (AFU_ORTHOLOGUE AFUA_2G14860)-RELATED"/>
    <property type="match status" value="1"/>
</dbReference>
<dbReference type="GO" id="GO:0003824">
    <property type="term" value="F:catalytic activity"/>
    <property type="evidence" value="ECO:0007669"/>
    <property type="project" value="UniProtKB-ARBA"/>
</dbReference>
<keyword evidence="4" id="KW-1185">Reference proteome</keyword>
<dbReference type="InterPro" id="IPR000073">
    <property type="entry name" value="AB_hydrolase_1"/>
</dbReference>
<dbReference type="AlphaFoldDB" id="A0A7Y9GG95"/>
<dbReference type="PANTHER" id="PTHR43798">
    <property type="entry name" value="MONOACYLGLYCEROL LIPASE"/>
    <property type="match status" value="1"/>
</dbReference>
<name>A0A7Y9GG95_9ACTN</name>
<evidence type="ECO:0000256" key="1">
    <source>
        <dbReference type="SAM" id="MobiDB-lite"/>
    </source>
</evidence>
<gene>
    <name evidence="3" type="ORF">BJ999_005031</name>
</gene>
<evidence type="ECO:0000313" key="4">
    <source>
        <dbReference type="Proteomes" id="UP000591272"/>
    </source>
</evidence>
<dbReference type="GO" id="GO:0016020">
    <property type="term" value="C:membrane"/>
    <property type="evidence" value="ECO:0007669"/>
    <property type="project" value="TreeGrafter"/>
</dbReference>
<comment type="caution">
    <text evidence="3">The sequence shown here is derived from an EMBL/GenBank/DDBJ whole genome shotgun (WGS) entry which is preliminary data.</text>
</comment>
<dbReference type="Pfam" id="PF00561">
    <property type="entry name" value="Abhydrolase_1"/>
    <property type="match status" value="1"/>
</dbReference>
<evidence type="ECO:0000313" key="3">
    <source>
        <dbReference type="EMBL" id="NYE14735.1"/>
    </source>
</evidence>
<feature type="domain" description="AB hydrolase-1" evidence="2">
    <location>
        <begin position="315"/>
        <end position="430"/>
    </location>
</feature>
<dbReference type="SUPFAM" id="SSF53474">
    <property type="entry name" value="alpha/beta-Hydrolases"/>
    <property type="match status" value="2"/>
</dbReference>